<dbReference type="SUPFAM" id="SSF46689">
    <property type="entry name" value="Homeodomain-like"/>
    <property type="match status" value="1"/>
</dbReference>
<dbReference type="InterPro" id="IPR003661">
    <property type="entry name" value="HisK_dim/P_dom"/>
</dbReference>
<dbReference type="SUPFAM" id="SSF101898">
    <property type="entry name" value="NHL repeat"/>
    <property type="match status" value="1"/>
</dbReference>
<keyword evidence="7" id="KW-0067">ATP-binding</keyword>
<accession>A0A6N8JIM5</accession>
<feature type="domain" description="Response regulatory" evidence="18">
    <location>
        <begin position="1112"/>
        <end position="1227"/>
    </location>
</feature>
<dbReference type="InterPro" id="IPR011047">
    <property type="entry name" value="Quinoprotein_ADH-like_sf"/>
</dbReference>
<dbReference type="Gene3D" id="2.60.40.10">
    <property type="entry name" value="Immunoglobulins"/>
    <property type="match status" value="1"/>
</dbReference>
<dbReference type="GO" id="GO:0005524">
    <property type="term" value="F:ATP binding"/>
    <property type="evidence" value="ECO:0007669"/>
    <property type="project" value="UniProtKB-KW"/>
</dbReference>
<dbReference type="PROSITE" id="PS50110">
    <property type="entry name" value="RESPONSE_REGULATORY"/>
    <property type="match status" value="1"/>
</dbReference>
<keyword evidence="10" id="KW-0238">DNA-binding</keyword>
<keyword evidence="3 12" id="KW-0597">Phosphoprotein</keyword>
<dbReference type="GO" id="GO:0043565">
    <property type="term" value="F:sequence-specific DNA binding"/>
    <property type="evidence" value="ECO:0007669"/>
    <property type="project" value="InterPro"/>
</dbReference>
<evidence type="ECO:0000256" key="3">
    <source>
        <dbReference type="ARBA" id="ARBA00022553"/>
    </source>
</evidence>
<dbReference type="Gene3D" id="2.130.10.10">
    <property type="entry name" value="YVTN repeat-like/Quinoprotein amine dehydrogenase"/>
    <property type="match status" value="5"/>
</dbReference>
<dbReference type="SMART" id="SM00388">
    <property type="entry name" value="HisKA"/>
    <property type="match status" value="1"/>
</dbReference>
<dbReference type="Pfam" id="PF00512">
    <property type="entry name" value="HisKA"/>
    <property type="match status" value="1"/>
</dbReference>
<dbReference type="SMART" id="SM00387">
    <property type="entry name" value="HATPase_c"/>
    <property type="match status" value="1"/>
</dbReference>
<evidence type="ECO:0000256" key="12">
    <source>
        <dbReference type="PROSITE-ProRule" id="PRU00169"/>
    </source>
</evidence>
<dbReference type="Gene3D" id="1.10.287.130">
    <property type="match status" value="1"/>
</dbReference>
<keyword evidence="8" id="KW-0902">Two-component regulatory system</keyword>
<dbReference type="InterPro" id="IPR005467">
    <property type="entry name" value="His_kinase_dom"/>
</dbReference>
<dbReference type="SMART" id="SM00342">
    <property type="entry name" value="HTH_ARAC"/>
    <property type="match status" value="1"/>
</dbReference>
<keyword evidence="9" id="KW-0805">Transcription regulation</keyword>
<evidence type="ECO:0000256" key="7">
    <source>
        <dbReference type="ARBA" id="ARBA00022840"/>
    </source>
</evidence>
<dbReference type="PROSITE" id="PS50109">
    <property type="entry name" value="HIS_KIN"/>
    <property type="match status" value="1"/>
</dbReference>
<dbReference type="InterPro" id="IPR036097">
    <property type="entry name" value="HisK_dim/P_sf"/>
</dbReference>
<dbReference type="Proteomes" id="UP000468388">
    <property type="component" value="Unassembled WGS sequence"/>
</dbReference>
<dbReference type="CDD" id="cd00082">
    <property type="entry name" value="HisKA"/>
    <property type="match status" value="1"/>
</dbReference>
<evidence type="ECO:0000259" key="18">
    <source>
        <dbReference type="PROSITE" id="PS50110"/>
    </source>
</evidence>
<comment type="caution">
    <text evidence="19">The sequence shown here is derived from an EMBL/GenBank/DDBJ whole genome shotgun (WGS) entry which is preliminary data.</text>
</comment>
<dbReference type="SMART" id="SM00448">
    <property type="entry name" value="REC"/>
    <property type="match status" value="1"/>
</dbReference>
<evidence type="ECO:0000256" key="5">
    <source>
        <dbReference type="ARBA" id="ARBA00022741"/>
    </source>
</evidence>
<dbReference type="Pfam" id="PF07495">
    <property type="entry name" value="Y_Y_Y"/>
    <property type="match status" value="1"/>
</dbReference>
<evidence type="ECO:0000259" key="17">
    <source>
        <dbReference type="PROSITE" id="PS50109"/>
    </source>
</evidence>
<evidence type="ECO:0000256" key="8">
    <source>
        <dbReference type="ARBA" id="ARBA00023012"/>
    </source>
</evidence>
<dbReference type="Gene3D" id="3.40.50.2300">
    <property type="match status" value="1"/>
</dbReference>
<evidence type="ECO:0000256" key="10">
    <source>
        <dbReference type="ARBA" id="ARBA00023125"/>
    </source>
</evidence>
<dbReference type="InterPro" id="IPR018062">
    <property type="entry name" value="HTH_AraC-typ_CS"/>
</dbReference>
<keyword evidence="5" id="KW-0547">Nucleotide-binding</keyword>
<feature type="transmembrane region" description="Helical" evidence="14">
    <location>
        <begin position="786"/>
        <end position="807"/>
    </location>
</feature>
<evidence type="ECO:0000256" key="13">
    <source>
        <dbReference type="SAM" id="MobiDB-lite"/>
    </source>
</evidence>
<dbReference type="Pfam" id="PF07494">
    <property type="entry name" value="Reg_prop"/>
    <property type="match status" value="6"/>
</dbReference>
<evidence type="ECO:0000256" key="2">
    <source>
        <dbReference type="ARBA" id="ARBA00012438"/>
    </source>
</evidence>
<name>A0A6N8JIM5_9BACT</name>
<dbReference type="Gene3D" id="1.10.10.60">
    <property type="entry name" value="Homeodomain-like"/>
    <property type="match status" value="2"/>
</dbReference>
<dbReference type="InterPro" id="IPR009057">
    <property type="entry name" value="Homeodomain-like_sf"/>
</dbReference>
<keyword evidence="11" id="KW-0804">Transcription</keyword>
<dbReference type="Pfam" id="PF00072">
    <property type="entry name" value="Response_reg"/>
    <property type="match status" value="1"/>
</dbReference>
<feature type="chain" id="PRO_5026768194" description="histidine kinase" evidence="15">
    <location>
        <begin position="20"/>
        <end position="1364"/>
    </location>
</feature>
<proteinExistence type="predicted"/>
<protein>
    <recommendedName>
        <fullName evidence="2">histidine kinase</fullName>
        <ecNumber evidence="2">2.7.13.3</ecNumber>
    </recommendedName>
</protein>
<keyword evidence="15" id="KW-0732">Signal</keyword>
<dbReference type="OrthoDB" id="1489484at2"/>
<dbReference type="Pfam" id="PF12833">
    <property type="entry name" value="HTH_18"/>
    <property type="match status" value="1"/>
</dbReference>
<evidence type="ECO:0000256" key="14">
    <source>
        <dbReference type="SAM" id="Phobius"/>
    </source>
</evidence>
<dbReference type="PROSITE" id="PS01124">
    <property type="entry name" value="HTH_ARAC_FAMILY_2"/>
    <property type="match status" value="1"/>
</dbReference>
<dbReference type="FunFam" id="1.10.287.130:FF:000045">
    <property type="entry name" value="Two-component system sensor histidine kinase/response regulator"/>
    <property type="match status" value="1"/>
</dbReference>
<dbReference type="SUPFAM" id="SSF52172">
    <property type="entry name" value="CheY-like"/>
    <property type="match status" value="1"/>
</dbReference>
<dbReference type="EMBL" id="WRXO01000011">
    <property type="protein sequence ID" value="MVT44341.1"/>
    <property type="molecule type" value="Genomic_DNA"/>
</dbReference>
<evidence type="ECO:0000256" key="15">
    <source>
        <dbReference type="SAM" id="SignalP"/>
    </source>
</evidence>
<feature type="signal peptide" evidence="15">
    <location>
        <begin position="1"/>
        <end position="19"/>
    </location>
</feature>
<dbReference type="InterPro" id="IPR036890">
    <property type="entry name" value="HATPase_C_sf"/>
</dbReference>
<evidence type="ECO:0000313" key="20">
    <source>
        <dbReference type="Proteomes" id="UP000468388"/>
    </source>
</evidence>
<evidence type="ECO:0000256" key="4">
    <source>
        <dbReference type="ARBA" id="ARBA00022679"/>
    </source>
</evidence>
<keyword evidence="14" id="KW-0472">Membrane</keyword>
<dbReference type="InterPro" id="IPR015943">
    <property type="entry name" value="WD40/YVTN_repeat-like_dom_sf"/>
</dbReference>
<evidence type="ECO:0000256" key="9">
    <source>
        <dbReference type="ARBA" id="ARBA00023015"/>
    </source>
</evidence>
<dbReference type="InterPro" id="IPR001789">
    <property type="entry name" value="Sig_transdc_resp-reg_receiver"/>
</dbReference>
<feature type="region of interest" description="Disordered" evidence="13">
    <location>
        <begin position="1077"/>
        <end position="1103"/>
    </location>
</feature>
<evidence type="ECO:0000256" key="6">
    <source>
        <dbReference type="ARBA" id="ARBA00022777"/>
    </source>
</evidence>
<dbReference type="SUPFAM" id="SSF55874">
    <property type="entry name" value="ATPase domain of HSP90 chaperone/DNA topoisomerase II/histidine kinase"/>
    <property type="match status" value="1"/>
</dbReference>
<keyword evidence="6" id="KW-0418">Kinase</keyword>
<dbReference type="InterPro" id="IPR018060">
    <property type="entry name" value="HTH_AraC"/>
</dbReference>
<dbReference type="InterPro" id="IPR003594">
    <property type="entry name" value="HATPase_dom"/>
</dbReference>
<dbReference type="PRINTS" id="PR00344">
    <property type="entry name" value="BCTRLSENSOR"/>
</dbReference>
<dbReference type="SUPFAM" id="SSF50998">
    <property type="entry name" value="Quinoprotein alcohol dehydrogenase-like"/>
    <property type="match status" value="1"/>
</dbReference>
<dbReference type="InterPro" id="IPR013783">
    <property type="entry name" value="Ig-like_fold"/>
</dbReference>
<dbReference type="InterPro" id="IPR011110">
    <property type="entry name" value="Reg_prop"/>
</dbReference>
<organism evidence="19 20">
    <name type="scientific">Chitinophaga oryziterrae</name>
    <dbReference type="NCBI Taxonomy" id="1031224"/>
    <lineage>
        <taxon>Bacteria</taxon>
        <taxon>Pseudomonadati</taxon>
        <taxon>Bacteroidota</taxon>
        <taxon>Chitinophagia</taxon>
        <taxon>Chitinophagales</taxon>
        <taxon>Chitinophagaceae</taxon>
        <taxon>Chitinophaga</taxon>
    </lineage>
</organism>
<keyword evidence="4" id="KW-0808">Transferase</keyword>
<dbReference type="InterPro" id="IPR011123">
    <property type="entry name" value="Y_Y_Y"/>
</dbReference>
<dbReference type="InterPro" id="IPR011006">
    <property type="entry name" value="CheY-like_superfamily"/>
</dbReference>
<dbReference type="CDD" id="cd17574">
    <property type="entry name" value="REC_OmpR"/>
    <property type="match status" value="1"/>
</dbReference>
<evidence type="ECO:0000256" key="11">
    <source>
        <dbReference type="ARBA" id="ARBA00023163"/>
    </source>
</evidence>
<dbReference type="EC" id="2.7.13.3" evidence="2"/>
<dbReference type="Gene3D" id="3.30.565.10">
    <property type="entry name" value="Histidine kinase-like ATPase, C-terminal domain"/>
    <property type="match status" value="1"/>
</dbReference>
<feature type="domain" description="HTH araC/xylS-type" evidence="16">
    <location>
        <begin position="1259"/>
        <end position="1358"/>
    </location>
</feature>
<evidence type="ECO:0000259" key="16">
    <source>
        <dbReference type="PROSITE" id="PS01124"/>
    </source>
</evidence>
<dbReference type="SUPFAM" id="SSF47384">
    <property type="entry name" value="Homodimeric domain of signal transducing histidine kinase"/>
    <property type="match status" value="1"/>
</dbReference>
<evidence type="ECO:0000256" key="1">
    <source>
        <dbReference type="ARBA" id="ARBA00000085"/>
    </source>
</evidence>
<keyword evidence="14" id="KW-0812">Transmembrane</keyword>
<feature type="domain" description="Histidine kinase" evidence="17">
    <location>
        <begin position="855"/>
        <end position="1072"/>
    </location>
</feature>
<keyword evidence="14" id="KW-1133">Transmembrane helix</keyword>
<dbReference type="PANTHER" id="PTHR43547">
    <property type="entry name" value="TWO-COMPONENT HISTIDINE KINASE"/>
    <property type="match status" value="1"/>
</dbReference>
<dbReference type="GO" id="GO:0000155">
    <property type="term" value="F:phosphorelay sensor kinase activity"/>
    <property type="evidence" value="ECO:0007669"/>
    <property type="project" value="InterPro"/>
</dbReference>
<feature type="modified residue" description="4-aspartylphosphate" evidence="12">
    <location>
        <position position="1160"/>
    </location>
</feature>
<dbReference type="Pfam" id="PF02518">
    <property type="entry name" value="HATPase_c"/>
    <property type="match status" value="1"/>
</dbReference>
<dbReference type="GO" id="GO:0003700">
    <property type="term" value="F:DNA-binding transcription factor activity"/>
    <property type="evidence" value="ECO:0007669"/>
    <property type="project" value="InterPro"/>
</dbReference>
<reference evidence="19 20" key="1">
    <citation type="submission" date="2019-12" db="EMBL/GenBank/DDBJ databases">
        <title>The draft genomic sequence of strain Chitinophaga oryziterrae JCM 16595.</title>
        <authorList>
            <person name="Zhang X."/>
        </authorList>
    </citation>
    <scope>NUCLEOTIDE SEQUENCE [LARGE SCALE GENOMIC DNA]</scope>
    <source>
        <strain evidence="19 20">JCM 16595</strain>
    </source>
</reference>
<evidence type="ECO:0000313" key="19">
    <source>
        <dbReference type="EMBL" id="MVT44341.1"/>
    </source>
</evidence>
<sequence length="1364" mass="154337">MKYILFIPCLILLPHVAISQQSDLNFVNFSSEDGLSSNTVTAIVKDRYGYMWFGTDDGLNKFDGVNFSVYRHKESDTTSIGANSVLAMHEDRLGNLWIGTNTTLSLYNRKKDCFINYQFTLNNTARTLFSDHLGNLWVGSYIGLFMLDPRTGKTTRYIANAGRPGQLVSNIITCIFEDSRHRLWVGGNAGLYLYQRSTNDFKHFSHNPADSLSIPDNSIKAITEDLNGNLWIGSDDGGLSMLRPDGKGFRSYRHSKTDKQTLSSNWVWAIAAENPNSLWVGTEEGLNIFDLQKKTSRRVEHDARNRYSLHGKSIRSIYIDEKGIYWVGTYQGGVSKYDKNLTFFNLRKSDPFDPKGLTAPIVTSFSEDKNGDIYVGTDGGGINLYHRGTGLFDHPLFYGQGKPPAVLALERADGELWIGTFMQGIYVLNIQTGRVRHYMKGDGPQDLSGNDIFCLKKDHKGNIWIGTNGNGVNIYDPVSGEFRRFDQDRKYPDDIKVLTRGFIRTTEEDKAGNIWIGTMGAGIVMLDPSLEKIRVFNHMNSSLPANEVQTIYAGDNGRIWAGTHGGGLCLFDTHTQKFIRYSEQEGAPNAVIYKILEDDAAKMWVSTNKGISSFDPLTGRFKNYFHYNGIQRSTFCLGAGLKTSKGELFFGGLDGFNYFNPKLLNYNRNIPKIVLTDLRIANSSVIPGDKAAIREHISVADEIRLDYRQNFSIDFTTLNYTAPQESRYSYMLQGFDKTWNDIGTSRTATFSNLQPGKYVFRVKASSDDGSWNTGEATMDIYVRPPFWLTVYAYVFYVLTAGLILWGLRYRGIRKLKNKFALEQERLQIRQDMELERREAERLREFEQVKIKYLTNLSHEFRTPVSLIIAPVEKLIQQEQCEEKLGQLNLMKRNARRLLNLVNQLLDFRRLEEQEQKINLTEGEIVSFIGEVLESFKDISERRQINFSFTSTLSRFYTVFDKDKIERILFNLLSNAFKFTAKGGRISLSIDHDPVSGLKIVVADTGIGMTPEVQEKIFTRFFQGDNNPAILNQGSGIGLSITLEFVKMHGGVVNVESIPGKGSIFTVQLPLEPVQEQPDNIDQPAMSTGEHVETSGQPGAGPGLEQQATERLTVLLIEDNDDFRYYLKDNLKPFYKIAEAADGKEGWQKVLSVHPHVIVSDINMPYMDGIQLSQKIKADKRTNHIPVILLTALTGDASQLKGLETGASDYLTKPFNFDILNVRIRNLLLLNQSLKDTYTRQLKVVMPAAEVESEDEKFLLKITQYIEANINSSNLTVEELSKHLFMSRASLYNKMVQLTGETPVEFIRSIKLNKAADFLENSDMKIAQIGYAVGFSTPNYFARAFKAKFNILPSEYQLLKKRTVN</sequence>
<gene>
    <name evidence="19" type="ORF">GO495_27350</name>
</gene>
<keyword evidence="20" id="KW-1185">Reference proteome</keyword>
<dbReference type="FunFam" id="2.60.40.10:FF:000791">
    <property type="entry name" value="Two-component system sensor histidine kinase/response regulator"/>
    <property type="match status" value="1"/>
</dbReference>
<dbReference type="PANTHER" id="PTHR43547:SF2">
    <property type="entry name" value="HYBRID SIGNAL TRANSDUCTION HISTIDINE KINASE C"/>
    <property type="match status" value="1"/>
</dbReference>
<dbReference type="FunFam" id="3.30.565.10:FF:000037">
    <property type="entry name" value="Hybrid sensor histidine kinase/response regulator"/>
    <property type="match status" value="1"/>
</dbReference>
<dbReference type="PROSITE" id="PS00041">
    <property type="entry name" value="HTH_ARAC_FAMILY_1"/>
    <property type="match status" value="1"/>
</dbReference>
<dbReference type="InterPro" id="IPR004358">
    <property type="entry name" value="Sig_transdc_His_kin-like_C"/>
</dbReference>
<comment type="catalytic activity">
    <reaction evidence="1">
        <text>ATP + protein L-histidine = ADP + protein N-phospho-L-histidine.</text>
        <dbReference type="EC" id="2.7.13.3"/>
    </reaction>
</comment>
<dbReference type="RefSeq" id="WP_157303139.1">
    <property type="nucleotide sequence ID" value="NZ_BAAAZB010000037.1"/>
</dbReference>